<dbReference type="InterPro" id="IPR016541">
    <property type="entry name" value="UCP008505"/>
</dbReference>
<evidence type="ECO:0008006" key="3">
    <source>
        <dbReference type="Google" id="ProtNLM"/>
    </source>
</evidence>
<organism evidence="1 2">
    <name type="scientific">Corynebacterium striatum</name>
    <dbReference type="NCBI Taxonomy" id="43770"/>
    <lineage>
        <taxon>Bacteria</taxon>
        <taxon>Bacillati</taxon>
        <taxon>Actinomycetota</taxon>
        <taxon>Actinomycetes</taxon>
        <taxon>Mycobacteriales</taxon>
        <taxon>Corynebacteriaceae</taxon>
        <taxon>Corynebacterium</taxon>
    </lineage>
</organism>
<protein>
    <recommendedName>
        <fullName evidence="3">DUF4411 domain-containing protein</fullName>
    </recommendedName>
</protein>
<dbReference type="KEGG" id="cstr:CBE89_06200"/>
<accession>A0A2Z2J7G5</accession>
<evidence type="ECO:0000313" key="1">
    <source>
        <dbReference type="EMBL" id="ART21138.1"/>
    </source>
</evidence>
<dbReference type="InterPro" id="IPR029060">
    <property type="entry name" value="PIN-like_dom_sf"/>
</dbReference>
<dbReference type="Gene3D" id="3.40.50.1010">
    <property type="entry name" value="5'-nuclease"/>
    <property type="match status" value="1"/>
</dbReference>
<name>A0A2Z2J7G5_CORST</name>
<sequence>MSVRYLIDSNIIINGIKSYPRDVFPGYWDALEELQKAQRLHLCRAAFDEIDGRDDDASRWVHRIFPRASIINVQPTTTPYYVGAMQWAESRTPAFEESALREFARRTNADPWLVAHAREHAMTILTNETSSPRKITKVKIPDAAEFLGVKCISLIDMLRVEKYVFGSVRN</sequence>
<dbReference type="Proteomes" id="UP000250197">
    <property type="component" value="Chromosome"/>
</dbReference>
<dbReference type="SUPFAM" id="SSF88723">
    <property type="entry name" value="PIN domain-like"/>
    <property type="match status" value="1"/>
</dbReference>
<evidence type="ECO:0000313" key="2">
    <source>
        <dbReference type="Proteomes" id="UP000250197"/>
    </source>
</evidence>
<dbReference type="RefSeq" id="WP_086891246.1">
    <property type="nucleotide sequence ID" value="NZ_CP021252.1"/>
</dbReference>
<dbReference type="Pfam" id="PF14367">
    <property type="entry name" value="DUF4411"/>
    <property type="match status" value="1"/>
</dbReference>
<dbReference type="EMBL" id="CP021252">
    <property type="protein sequence ID" value="ART21138.1"/>
    <property type="molecule type" value="Genomic_DNA"/>
</dbReference>
<proteinExistence type="predicted"/>
<dbReference type="AlphaFoldDB" id="A0A2Z2J7G5"/>
<gene>
    <name evidence="1" type="ORF">CBE89_06200</name>
</gene>
<reference evidence="1 2" key="1">
    <citation type="submission" date="2017-05" db="EMBL/GenBank/DDBJ databases">
        <title>Complete genome sequence of Corynebacterium striatum KC-Na-1 isolated from Neophocaena asiaeorientalis in Korea.</title>
        <authorList>
            <person name="Kim J.H."/>
            <person name="Lee K."/>
        </authorList>
    </citation>
    <scope>NUCLEOTIDE SEQUENCE [LARGE SCALE GENOMIC DNA]</scope>
    <source>
        <strain evidence="1 2">KC-Na-01</strain>
    </source>
</reference>